<evidence type="ECO:0000313" key="2">
    <source>
        <dbReference type="Proteomes" id="UP000221080"/>
    </source>
</evidence>
<dbReference type="KEGG" id="ipu:108277901"/>
<accession>A0A2D0SV82</accession>
<dbReference type="PANTHER" id="PTHR35352">
    <property type="entry name" value="COILED-COIL DOMAIN-CONTAINING PROTEIN 150"/>
    <property type="match status" value="1"/>
</dbReference>
<evidence type="ECO:0000313" key="3">
    <source>
        <dbReference type="RefSeq" id="XP_017346431.1"/>
    </source>
</evidence>
<dbReference type="RefSeq" id="XP_017346431.1">
    <property type="nucleotide sequence ID" value="XM_017490942.3"/>
</dbReference>
<dbReference type="Proteomes" id="UP000221080">
    <property type="component" value="Chromosome 17"/>
</dbReference>
<organism evidence="2 3">
    <name type="scientific">Ictalurus punctatus</name>
    <name type="common">Channel catfish</name>
    <name type="synonym">Silurus punctatus</name>
    <dbReference type="NCBI Taxonomy" id="7998"/>
    <lineage>
        <taxon>Eukaryota</taxon>
        <taxon>Metazoa</taxon>
        <taxon>Chordata</taxon>
        <taxon>Craniata</taxon>
        <taxon>Vertebrata</taxon>
        <taxon>Euteleostomi</taxon>
        <taxon>Actinopterygii</taxon>
        <taxon>Neopterygii</taxon>
        <taxon>Teleostei</taxon>
        <taxon>Ostariophysi</taxon>
        <taxon>Siluriformes</taxon>
        <taxon>Ictaluridae</taxon>
        <taxon>Ictalurus</taxon>
    </lineage>
</organism>
<dbReference type="AlphaFoldDB" id="A0A2D0SV82"/>
<dbReference type="OrthoDB" id="416454at2759"/>
<dbReference type="InterPro" id="IPR038807">
    <property type="entry name" value="CCDC150"/>
</dbReference>
<proteinExistence type="predicted"/>
<reference evidence="3" key="2">
    <citation type="submission" date="2025-08" db="UniProtKB">
        <authorList>
            <consortium name="RefSeq"/>
        </authorList>
    </citation>
    <scope>IDENTIFICATION</scope>
    <source>
        <tissue evidence="3">Blood</tissue>
    </source>
</reference>
<feature type="coiled-coil region" evidence="1">
    <location>
        <begin position="610"/>
        <end position="683"/>
    </location>
</feature>
<dbReference type="PANTHER" id="PTHR35352:SF1">
    <property type="entry name" value="COILED-COIL DOMAIN-CONTAINING PROTEIN 150"/>
    <property type="match status" value="1"/>
</dbReference>
<dbReference type="GeneID" id="108277901"/>
<reference evidence="2" key="1">
    <citation type="journal article" date="2016" name="Nat. Commun.">
        <title>The channel catfish genome sequence provides insights into the evolution of scale formation in teleosts.</title>
        <authorList>
            <person name="Liu Z."/>
            <person name="Liu S."/>
            <person name="Yao J."/>
            <person name="Bao L."/>
            <person name="Zhang J."/>
            <person name="Li Y."/>
            <person name="Jiang C."/>
            <person name="Sun L."/>
            <person name="Wang R."/>
            <person name="Zhang Y."/>
            <person name="Zhou T."/>
            <person name="Zeng Q."/>
            <person name="Fu Q."/>
            <person name="Gao S."/>
            <person name="Li N."/>
            <person name="Koren S."/>
            <person name="Jiang Y."/>
            <person name="Zimin A."/>
            <person name="Xu P."/>
            <person name="Phillippy A.M."/>
            <person name="Geng X."/>
            <person name="Song L."/>
            <person name="Sun F."/>
            <person name="Li C."/>
            <person name="Wang X."/>
            <person name="Chen A."/>
            <person name="Jin Y."/>
            <person name="Yuan Z."/>
            <person name="Yang Y."/>
            <person name="Tan S."/>
            <person name="Peatman E."/>
            <person name="Lu J."/>
            <person name="Qin Z."/>
            <person name="Dunham R."/>
            <person name="Li Z."/>
            <person name="Sonstegard T."/>
            <person name="Feng J."/>
            <person name="Danzmann R.G."/>
            <person name="Schroeder S."/>
            <person name="Scheffler B."/>
            <person name="Duke M.V."/>
            <person name="Ballard L."/>
            <person name="Kucuktas H."/>
            <person name="Kaltenboeck L."/>
            <person name="Liu H."/>
            <person name="Armbruster J."/>
            <person name="Xie Y."/>
            <person name="Kirby M.L."/>
            <person name="Tian Y."/>
            <person name="Flanagan M.E."/>
            <person name="Mu W."/>
            <person name="Waldbieser G.C."/>
        </authorList>
    </citation>
    <scope>NUCLEOTIDE SEQUENCE [LARGE SCALE GENOMIC DNA]</scope>
    <source>
        <strain evidence="2">SDA103</strain>
    </source>
</reference>
<sequence>MSRSVMKPLSVGASLSESLSLLHRHLLVAEGQGAELAKKLGVSGDELGAELMDSSQSEALVARVCRLESLLHTLRLSVFRIETARELNSSHTVRLQVQLAALQEQSEEEQRSSQREAMRLRDQLQQEREEAHTLRDQLHVSHCSQMDIAVAADELKKVKVQLSLKLHQMKKELVQETAARLEAEQSHDALLQRVKEMEQEVEREKEQVKLLQEDCHALNVERQEVRAELEEKTELVQSLKEECEQLRQQLEKKDILASDLCVELKCVRIMLQKQQQENSTLLRGREELRAATDKVQALNDQLEVQCSDLSSALRSLTEEKARLQASLKLEQERTAQHLKDMDLQLDKAKRNMQCEVQETLAERRLLNKQLETLRADHTKLQDSSAAALDSAVSHQELLERTINRLRGELSNTIKDAETMQKEREKVSAELDCVRTNYQRLQEQLKQVEEELQVKECQMCVLRSETEYVQRENLSLKDQLHNTHMKNTETLQTELIDKLDELHTLRRQREAELHKAKQEINQLTKQVDELQRTKRHGRKSAQQEVCVLKKALDGVSCRPCDLSPTSWELREKMRELENLVSNQNARIKAQKVPLKQRNKTELNNSATSQSLDQLRNGIASLQAELLDLSSSQQEELHAERCLTHILQEKCQMLEECVEKLKEERDEAERKMKEVSLASQQISENLQEAHSWFRSKFDSLDGRLEQDRARLQERTGDFRGDGIETSPPPVQDPGEVVCVAEPELERWAFTLQRWETKKELDRMANGYKAAARTHSLT</sequence>
<name>A0A2D0SV82_ICTPU</name>
<evidence type="ECO:0000256" key="1">
    <source>
        <dbReference type="SAM" id="Coils"/>
    </source>
</evidence>
<keyword evidence="1" id="KW-0175">Coiled coil</keyword>
<gene>
    <name evidence="3" type="primary">ccdc150</name>
</gene>
<protein>
    <submittedName>
        <fullName evidence="3">Coiled-coil domain-containing protein 150 isoform X1</fullName>
    </submittedName>
</protein>
<feature type="coiled-coil region" evidence="1">
    <location>
        <begin position="92"/>
        <end position="457"/>
    </location>
</feature>
<feature type="coiled-coil region" evidence="1">
    <location>
        <begin position="498"/>
        <end position="539"/>
    </location>
</feature>
<keyword evidence="2" id="KW-1185">Reference proteome</keyword>
<dbReference type="CTD" id="284992"/>